<dbReference type="GO" id="GO:0006888">
    <property type="term" value="P:endoplasmic reticulum to Golgi vesicle-mediated transport"/>
    <property type="evidence" value="ECO:0007669"/>
    <property type="project" value="TreeGrafter"/>
</dbReference>
<dbReference type="InterPro" id="IPR046362">
    <property type="entry name" value="Zw10/DSL1_C_sf"/>
</dbReference>
<feature type="domain" description="ZW10 C-terminal helical" evidence="3">
    <location>
        <begin position="335"/>
        <end position="491"/>
    </location>
</feature>
<dbReference type="AlphaFoldDB" id="A0A9Q1JH00"/>
<evidence type="ECO:0008006" key="6">
    <source>
        <dbReference type="Google" id="ProtNLM"/>
    </source>
</evidence>
<dbReference type="GO" id="GO:0005737">
    <property type="term" value="C:cytoplasm"/>
    <property type="evidence" value="ECO:0007669"/>
    <property type="project" value="GOC"/>
</dbReference>
<evidence type="ECO:0000313" key="4">
    <source>
        <dbReference type="EMBL" id="KAJ8419751.1"/>
    </source>
</evidence>
<dbReference type="Gene3D" id="1.10.357.150">
    <property type="match status" value="1"/>
</dbReference>
<keyword evidence="5" id="KW-1185">Reference proteome</keyword>
<proteinExistence type="predicted"/>
<feature type="domain" description="Centromere/kinetochore protein zw10 middle" evidence="1">
    <location>
        <begin position="27"/>
        <end position="150"/>
    </location>
</feature>
<dbReference type="InterPro" id="IPR048344">
    <property type="entry name" value="Zw10_middle"/>
</dbReference>
<evidence type="ECO:0000313" key="5">
    <source>
        <dbReference type="Proteomes" id="UP001153076"/>
    </source>
</evidence>
<dbReference type="Pfam" id="PF22766">
    <property type="entry name" value="ZW10_C2"/>
    <property type="match status" value="1"/>
</dbReference>
<reference evidence="4" key="1">
    <citation type="submission" date="2022-04" db="EMBL/GenBank/DDBJ databases">
        <title>Carnegiea gigantea Genome sequencing and assembly v2.</title>
        <authorList>
            <person name="Copetti D."/>
            <person name="Sanderson M.J."/>
            <person name="Burquez A."/>
            <person name="Wojciechowski M.F."/>
        </authorList>
    </citation>
    <scope>NUCLEOTIDE SEQUENCE</scope>
    <source>
        <strain evidence="4">SGP5-SGP5p</strain>
        <tissue evidence="4">Aerial part</tissue>
    </source>
</reference>
<protein>
    <recommendedName>
        <fullName evidence="6">Centromere/kinetochore protein zw10-like protein</fullName>
    </recommendedName>
</protein>
<dbReference type="GO" id="GO:1990423">
    <property type="term" value="C:RZZ complex"/>
    <property type="evidence" value="ECO:0007669"/>
    <property type="project" value="TreeGrafter"/>
</dbReference>
<dbReference type="Pfam" id="PF20665">
    <property type="entry name" value="Zw10_middle"/>
    <property type="match status" value="1"/>
</dbReference>
<dbReference type="Proteomes" id="UP001153076">
    <property type="component" value="Unassembled WGS sequence"/>
</dbReference>
<sequence length="496" mass="56729">MGYKTSTWDIRLMSIEARARASMGYNTMEDVDGKALFSRLTTVVKFIYRFICLQSGPWMRCFGKLTWPRMSELIISNFLSKVVPDDASKLADFHVVMNTSSEFEIVLKEVMFISESDKNDQRLSNFADNVEVHFAVRKKAEILAKARQLILQCNFTIPLDFDSKEPNFGGDRISHRFVDLLFSSESCMVSEAALQLMQLVHQTLRDVCVSSPRVALEFYYAARDALLLCEAIIPIKLERQLDSVNQVAVLMYNDCLYLSQEILGLGFEYRPNFPSFMKEHAMFVDMAPRLQLVAEEILQKHIRVIASNLKEAVDGADGFQNTHQMPQYESAKFSLEQVVVFILEKVRLIWEPVLLPSTYKRNMCVVLESVFSRITQDILLLDDIAAEETLQLQRLIHLLLESLAPLLESLNIIQVDKKSDQCFSRPLEADIPSLGKIRKLADLLDMSLKSVTEAWENGELYGCGFVLTEVVDFIKGIFTDSPLRRECLGRIHRINF</sequence>
<evidence type="ECO:0000259" key="3">
    <source>
        <dbReference type="Pfam" id="PF22766"/>
    </source>
</evidence>
<comment type="caution">
    <text evidence="4">The sequence shown here is derived from an EMBL/GenBank/DDBJ whole genome shotgun (WGS) entry which is preliminary data.</text>
</comment>
<dbReference type="GO" id="GO:0007094">
    <property type="term" value="P:mitotic spindle assembly checkpoint signaling"/>
    <property type="evidence" value="ECO:0007669"/>
    <property type="project" value="TreeGrafter"/>
</dbReference>
<gene>
    <name evidence="4" type="ORF">Cgig2_009906</name>
</gene>
<dbReference type="PANTHER" id="PTHR12205:SF0">
    <property type="entry name" value="CENTROMERE_KINETOCHORE PROTEIN ZW10 HOMOLOG"/>
    <property type="match status" value="1"/>
</dbReference>
<evidence type="ECO:0000259" key="2">
    <source>
        <dbReference type="Pfam" id="PF20666"/>
    </source>
</evidence>
<dbReference type="PANTHER" id="PTHR12205">
    <property type="entry name" value="CENTROMERE/KINETOCHORE PROTEIN ZW10"/>
    <property type="match status" value="1"/>
</dbReference>
<dbReference type="InterPro" id="IPR048343">
    <property type="entry name" value="ZW10_C"/>
</dbReference>
<accession>A0A9Q1JH00</accession>
<dbReference type="EMBL" id="JAKOGI010004490">
    <property type="protein sequence ID" value="KAJ8419751.1"/>
    <property type="molecule type" value="Genomic_DNA"/>
</dbReference>
<dbReference type="Pfam" id="PF20666">
    <property type="entry name" value="ZW10_C"/>
    <property type="match status" value="1"/>
</dbReference>
<organism evidence="4 5">
    <name type="scientific">Carnegiea gigantea</name>
    <dbReference type="NCBI Taxonomy" id="171969"/>
    <lineage>
        <taxon>Eukaryota</taxon>
        <taxon>Viridiplantae</taxon>
        <taxon>Streptophyta</taxon>
        <taxon>Embryophyta</taxon>
        <taxon>Tracheophyta</taxon>
        <taxon>Spermatophyta</taxon>
        <taxon>Magnoliopsida</taxon>
        <taxon>eudicotyledons</taxon>
        <taxon>Gunneridae</taxon>
        <taxon>Pentapetalae</taxon>
        <taxon>Caryophyllales</taxon>
        <taxon>Cactineae</taxon>
        <taxon>Cactaceae</taxon>
        <taxon>Cactoideae</taxon>
        <taxon>Echinocereeae</taxon>
        <taxon>Carnegiea</taxon>
    </lineage>
</organism>
<evidence type="ECO:0000259" key="1">
    <source>
        <dbReference type="Pfam" id="PF20665"/>
    </source>
</evidence>
<dbReference type="OrthoDB" id="534815at2759"/>
<feature type="domain" description="Centromere/kinetochore protein zw10 C-terminal" evidence="2">
    <location>
        <begin position="182"/>
        <end position="311"/>
    </location>
</feature>
<dbReference type="InterPro" id="IPR055148">
    <property type="entry name" value="ZW10_C_2"/>
</dbReference>
<name>A0A9Q1JH00_9CARY</name>